<keyword evidence="2 6" id="KW-0378">Hydrolase</keyword>
<dbReference type="GO" id="GO:0016813">
    <property type="term" value="F:hydrolase activity, acting on carbon-nitrogen (but not peptide) bonds, in linear amidines"/>
    <property type="evidence" value="ECO:0007669"/>
    <property type="project" value="InterPro"/>
</dbReference>
<feature type="binding site" evidence="3">
    <location>
        <position position="95"/>
    </location>
    <ligand>
        <name>Zn(2+)</name>
        <dbReference type="ChEBI" id="CHEBI:29105"/>
        <label>2</label>
    </ligand>
</feature>
<feature type="binding site" evidence="3">
    <location>
        <position position="130"/>
    </location>
    <ligand>
        <name>Zn(2+)</name>
        <dbReference type="ChEBI" id="CHEBI:29105"/>
        <label>2</label>
    </ligand>
</feature>
<dbReference type="CDD" id="cd03884">
    <property type="entry name" value="M20_bAS"/>
    <property type="match status" value="1"/>
</dbReference>
<dbReference type="InterPro" id="IPR011650">
    <property type="entry name" value="Peptidase_M20_dimer"/>
</dbReference>
<evidence type="ECO:0000313" key="7">
    <source>
        <dbReference type="Proteomes" id="UP000608923"/>
    </source>
</evidence>
<dbReference type="AlphaFoldDB" id="A0A8H9IMA9"/>
<feature type="binding site" evidence="3">
    <location>
        <position position="389"/>
    </location>
    <ligand>
        <name>Zn(2+)</name>
        <dbReference type="ChEBI" id="CHEBI:29105"/>
        <label>2</label>
    </ligand>
</feature>
<keyword evidence="3" id="KW-0862">Zinc</keyword>
<comment type="cofactor">
    <cofactor evidence="3">
        <name>Zn(2+)</name>
        <dbReference type="ChEBI" id="CHEBI:29105"/>
    </cofactor>
    <text evidence="3">Binds 2 Zn(2+) ions per subunit.</text>
</comment>
<dbReference type="Gene3D" id="3.30.70.360">
    <property type="match status" value="1"/>
</dbReference>
<dbReference type="GO" id="GO:0046872">
    <property type="term" value="F:metal ion binding"/>
    <property type="evidence" value="ECO:0007669"/>
    <property type="project" value="UniProtKB-KW"/>
</dbReference>
<dbReference type="Pfam" id="PF01546">
    <property type="entry name" value="Peptidase_M20"/>
    <property type="match status" value="1"/>
</dbReference>
<accession>A0A8H9IMA9</accession>
<dbReference type="RefSeq" id="WP_189391517.1">
    <property type="nucleotide sequence ID" value="NZ_BMZN01000002.1"/>
</dbReference>
<protein>
    <submittedName>
        <fullName evidence="6">Zn-dependent hydrolase</fullName>
    </submittedName>
</protein>
<sequence length="420" mass="45659">MSLAMPLLNQERLWRSTQELAAFTLPDQPWTRRAFSDLFLQSRQWLLKQFEEAGLSVRLDAAGNLIGRREGRKPGLAPITTGSHCDTVMYGGRYDGIIGVLAGLEVARCLNEQNIQLDHPFEVVDFLSEEPSDYGVSCVGSRAMGGVLSETMLAERNPQGETLAQGIARIGGRPEELRQARRAPGDTAAFVELHIEQGPVLESRNLPIGVVSNIVGICRHRIIVTGRPDHAGTTPMDIRRDALVGASLIISEVDRKARRALGGPDYLVATIGNLSLTPNASNAVPGRVEMMVEVRSDRQELMQSFTEELLAQLRPEIETMGLGLEAAQVSLAKPTDCTPDVMSIIEQAASALGYQSMVMPSGAGHDAVYMAPSGPMGMIFIPCLNGRSHCPEESITSEQLLDGTRVLYQTVVMLDQSLEN</sequence>
<reference evidence="7" key="1">
    <citation type="journal article" date="2019" name="Int. J. Syst. Evol. Microbiol.">
        <title>The Global Catalogue of Microorganisms (GCM) 10K type strain sequencing project: providing services to taxonomists for standard genome sequencing and annotation.</title>
        <authorList>
            <consortium name="The Broad Institute Genomics Platform"/>
            <consortium name="The Broad Institute Genome Sequencing Center for Infectious Disease"/>
            <person name="Wu L."/>
            <person name="Ma J."/>
        </authorList>
    </citation>
    <scope>NUCLEOTIDE SEQUENCE [LARGE SCALE GENOMIC DNA]</scope>
    <source>
        <strain evidence="7">KCTC 42083</strain>
    </source>
</reference>
<dbReference type="Pfam" id="PF07687">
    <property type="entry name" value="M20_dimer"/>
    <property type="match status" value="1"/>
</dbReference>
<name>A0A8H9IMA9_9BURK</name>
<dbReference type="SUPFAM" id="SSF53187">
    <property type="entry name" value="Zn-dependent exopeptidases"/>
    <property type="match status" value="1"/>
</dbReference>
<dbReference type="Proteomes" id="UP000608923">
    <property type="component" value="Unassembled WGS sequence"/>
</dbReference>
<dbReference type="PANTHER" id="PTHR32494">
    <property type="entry name" value="ALLANTOATE DEIMINASE-RELATED"/>
    <property type="match status" value="1"/>
</dbReference>
<evidence type="ECO:0000313" key="6">
    <source>
        <dbReference type="EMBL" id="GHC41883.1"/>
    </source>
</evidence>
<dbReference type="NCBIfam" id="NF006771">
    <property type="entry name" value="PRK09290.1-5"/>
    <property type="match status" value="1"/>
</dbReference>
<dbReference type="InterPro" id="IPR002933">
    <property type="entry name" value="Peptidase_M20"/>
</dbReference>
<feature type="binding site" evidence="3">
    <location>
        <position position="95"/>
    </location>
    <ligand>
        <name>Zn(2+)</name>
        <dbReference type="ChEBI" id="CHEBI:29105"/>
        <label>1</label>
    </ligand>
</feature>
<feature type="binding site" evidence="3">
    <location>
        <position position="84"/>
    </location>
    <ligand>
        <name>Zn(2+)</name>
        <dbReference type="ChEBI" id="CHEBI:29105"/>
        <label>1</label>
    </ligand>
</feature>
<dbReference type="SUPFAM" id="SSF55031">
    <property type="entry name" value="Bacterial exopeptidase dimerisation domain"/>
    <property type="match status" value="1"/>
</dbReference>
<feature type="binding site" evidence="4">
    <location>
        <position position="282"/>
    </location>
    <ligand>
        <name>allantoate</name>
        <dbReference type="ChEBI" id="CHEBI:17536"/>
    </ligand>
</feature>
<dbReference type="PIRSF" id="PIRSF001235">
    <property type="entry name" value="Amidase_carbamoylase"/>
    <property type="match status" value="1"/>
</dbReference>
<feature type="binding site" evidence="3">
    <location>
        <position position="194"/>
    </location>
    <ligand>
        <name>Zn(2+)</name>
        <dbReference type="ChEBI" id="CHEBI:29105"/>
        <label>1</label>
    </ligand>
</feature>
<dbReference type="NCBIfam" id="TIGR01879">
    <property type="entry name" value="hydantase"/>
    <property type="match status" value="1"/>
</dbReference>
<feature type="binding site" evidence="4">
    <location>
        <position position="219"/>
    </location>
    <ligand>
        <name>allantoate</name>
        <dbReference type="ChEBI" id="CHEBI:17536"/>
    </ligand>
</feature>
<keyword evidence="3" id="KW-0479">Metal-binding</keyword>
<proteinExistence type="inferred from homology"/>
<keyword evidence="7" id="KW-1185">Reference proteome</keyword>
<comment type="similarity">
    <text evidence="1">Belongs to the peptidase M20 family.</text>
</comment>
<dbReference type="EMBL" id="BMZN01000002">
    <property type="protein sequence ID" value="GHC41883.1"/>
    <property type="molecule type" value="Genomic_DNA"/>
</dbReference>
<gene>
    <name evidence="6" type="primary">amaB</name>
    <name evidence="6" type="ORF">GCM10010096_10610</name>
</gene>
<dbReference type="PANTHER" id="PTHR32494:SF5">
    <property type="entry name" value="ALLANTOATE AMIDOHYDROLASE"/>
    <property type="match status" value="1"/>
</dbReference>
<comment type="caution">
    <text evidence="6">The sequence shown here is derived from an EMBL/GenBank/DDBJ whole genome shotgun (WGS) entry which is preliminary data.</text>
</comment>
<dbReference type="InterPro" id="IPR036264">
    <property type="entry name" value="Bact_exopeptidase_dim_dom"/>
</dbReference>
<feature type="binding site" evidence="4">
    <location>
        <position position="295"/>
    </location>
    <ligand>
        <name>allantoate</name>
        <dbReference type="ChEBI" id="CHEBI:17536"/>
    </ligand>
</feature>
<organism evidence="6 7">
    <name type="scientific">Alcaligenes pakistanensis</name>
    <dbReference type="NCBI Taxonomy" id="1482717"/>
    <lineage>
        <taxon>Bacteria</taxon>
        <taxon>Pseudomonadati</taxon>
        <taxon>Pseudomonadota</taxon>
        <taxon>Betaproteobacteria</taxon>
        <taxon>Burkholderiales</taxon>
        <taxon>Alcaligenaceae</taxon>
        <taxon>Alcaligenes</taxon>
    </lineage>
</organism>
<dbReference type="InterPro" id="IPR010158">
    <property type="entry name" value="Amidase_Cbmase"/>
</dbReference>
<evidence type="ECO:0000256" key="4">
    <source>
        <dbReference type="PIRSR" id="PIRSR001235-2"/>
    </source>
</evidence>
<evidence type="ECO:0000256" key="1">
    <source>
        <dbReference type="ARBA" id="ARBA00006153"/>
    </source>
</evidence>
<feature type="domain" description="Peptidase M20 dimerisation" evidence="5">
    <location>
        <begin position="216"/>
        <end position="314"/>
    </location>
</feature>
<evidence type="ECO:0000256" key="3">
    <source>
        <dbReference type="PIRSR" id="PIRSR001235-1"/>
    </source>
</evidence>
<dbReference type="Gene3D" id="3.40.630.10">
    <property type="entry name" value="Zn peptidases"/>
    <property type="match status" value="1"/>
</dbReference>
<evidence type="ECO:0000259" key="5">
    <source>
        <dbReference type="Pfam" id="PF07687"/>
    </source>
</evidence>
<evidence type="ECO:0000256" key="2">
    <source>
        <dbReference type="ARBA" id="ARBA00022801"/>
    </source>
</evidence>